<dbReference type="eggNOG" id="COG4638">
    <property type="taxonomic scope" value="Bacteria"/>
</dbReference>
<keyword evidence="8" id="KW-1185">Reference proteome</keyword>
<dbReference type="PANTHER" id="PTHR21266:SF60">
    <property type="entry name" value="3-KETOSTEROID-9-ALPHA-MONOOXYGENASE, OXYGENASE COMPONENT"/>
    <property type="match status" value="1"/>
</dbReference>
<dbReference type="GO" id="GO:0016705">
    <property type="term" value="F:oxidoreductase activity, acting on paired donors, with incorporation or reduction of molecular oxygen"/>
    <property type="evidence" value="ECO:0007669"/>
    <property type="project" value="UniProtKB-ARBA"/>
</dbReference>
<dbReference type="Gene3D" id="2.102.10.10">
    <property type="entry name" value="Rieske [2Fe-2S] iron-sulphur domain"/>
    <property type="match status" value="1"/>
</dbReference>
<keyword evidence="5" id="KW-0411">Iron-sulfur</keyword>
<dbReference type="InterPro" id="IPR017941">
    <property type="entry name" value="Rieske_2Fe-2S"/>
</dbReference>
<accession>A0A074LUJ6</accession>
<gene>
    <name evidence="7" type="ORF">EL26_05755</name>
</gene>
<dbReference type="InterPro" id="IPR050584">
    <property type="entry name" value="Cholesterol_7-desaturase"/>
</dbReference>
<evidence type="ECO:0000256" key="4">
    <source>
        <dbReference type="ARBA" id="ARBA00023004"/>
    </source>
</evidence>
<dbReference type="STRING" id="1157490.EL26_05755"/>
<dbReference type="PROSITE" id="PS51296">
    <property type="entry name" value="RIESKE"/>
    <property type="match status" value="1"/>
</dbReference>
<feature type="domain" description="Rieske" evidence="6">
    <location>
        <begin position="5"/>
        <end position="110"/>
    </location>
</feature>
<dbReference type="RefSeq" id="WP_052036027.1">
    <property type="nucleotide sequence ID" value="NZ_JMIR01000005.1"/>
</dbReference>
<evidence type="ECO:0000256" key="2">
    <source>
        <dbReference type="ARBA" id="ARBA00022723"/>
    </source>
</evidence>
<name>A0A074LUJ6_9BACL</name>
<keyword evidence="3" id="KW-0560">Oxidoreductase</keyword>
<reference evidence="7 8" key="1">
    <citation type="journal article" date="2013" name="Int. J. Syst. Evol. Microbiol.">
        <title>Tumebacillus flagellatus sp. nov., an alpha-amylase/pullulanase-producing bacterium isolated from cassava wastewater.</title>
        <authorList>
            <person name="Wang Q."/>
            <person name="Xie N."/>
            <person name="Qin Y."/>
            <person name="Shen N."/>
            <person name="Zhu J."/>
            <person name="Mi H."/>
            <person name="Huang R."/>
        </authorList>
    </citation>
    <scope>NUCLEOTIDE SEQUENCE [LARGE SCALE GENOMIC DNA]</scope>
    <source>
        <strain evidence="7 8">GST4</strain>
    </source>
</reference>
<dbReference type="Gene3D" id="3.90.380.10">
    <property type="entry name" value="Naphthalene 1,2-dioxygenase Alpha Subunit, Chain A, domain 1"/>
    <property type="match status" value="1"/>
</dbReference>
<dbReference type="GO" id="GO:0046872">
    <property type="term" value="F:metal ion binding"/>
    <property type="evidence" value="ECO:0007669"/>
    <property type="project" value="UniProtKB-KW"/>
</dbReference>
<protein>
    <recommendedName>
        <fullName evidence="6">Rieske domain-containing protein</fullName>
    </recommendedName>
</protein>
<keyword evidence="2" id="KW-0479">Metal-binding</keyword>
<dbReference type="SUPFAM" id="SSF55961">
    <property type="entry name" value="Bet v1-like"/>
    <property type="match status" value="1"/>
</dbReference>
<dbReference type="GO" id="GO:0051537">
    <property type="term" value="F:2 iron, 2 sulfur cluster binding"/>
    <property type="evidence" value="ECO:0007669"/>
    <property type="project" value="UniProtKB-KW"/>
</dbReference>
<comment type="caution">
    <text evidence="7">The sequence shown here is derived from an EMBL/GenBank/DDBJ whole genome shotgun (WGS) entry which is preliminary data.</text>
</comment>
<dbReference type="AlphaFoldDB" id="A0A074LUJ6"/>
<evidence type="ECO:0000256" key="5">
    <source>
        <dbReference type="ARBA" id="ARBA00023014"/>
    </source>
</evidence>
<organism evidence="7 8">
    <name type="scientific">Tumebacillus flagellatus</name>
    <dbReference type="NCBI Taxonomy" id="1157490"/>
    <lineage>
        <taxon>Bacteria</taxon>
        <taxon>Bacillati</taxon>
        <taxon>Bacillota</taxon>
        <taxon>Bacilli</taxon>
        <taxon>Bacillales</taxon>
        <taxon>Alicyclobacillaceae</taxon>
        <taxon>Tumebacillus</taxon>
    </lineage>
</organism>
<evidence type="ECO:0000256" key="3">
    <source>
        <dbReference type="ARBA" id="ARBA00023002"/>
    </source>
</evidence>
<dbReference type="EMBL" id="JMIR01000005">
    <property type="protein sequence ID" value="KEO84270.1"/>
    <property type="molecule type" value="Genomic_DNA"/>
</dbReference>
<keyword evidence="1" id="KW-0001">2Fe-2S</keyword>
<dbReference type="InterPro" id="IPR044043">
    <property type="entry name" value="VanA_C_cat"/>
</dbReference>
<dbReference type="InterPro" id="IPR036922">
    <property type="entry name" value="Rieske_2Fe-2S_sf"/>
</dbReference>
<evidence type="ECO:0000259" key="6">
    <source>
        <dbReference type="PROSITE" id="PS51296"/>
    </source>
</evidence>
<dbReference type="PANTHER" id="PTHR21266">
    <property type="entry name" value="IRON-SULFUR DOMAIN CONTAINING PROTEIN"/>
    <property type="match status" value="1"/>
</dbReference>
<dbReference type="Proteomes" id="UP000027931">
    <property type="component" value="Unassembled WGS sequence"/>
</dbReference>
<dbReference type="Pfam" id="PF19112">
    <property type="entry name" value="VanA_C"/>
    <property type="match status" value="1"/>
</dbReference>
<dbReference type="SUPFAM" id="SSF50022">
    <property type="entry name" value="ISP domain"/>
    <property type="match status" value="1"/>
</dbReference>
<proteinExistence type="predicted"/>
<dbReference type="GO" id="GO:0004497">
    <property type="term" value="F:monooxygenase activity"/>
    <property type="evidence" value="ECO:0007669"/>
    <property type="project" value="UniProtKB-ARBA"/>
</dbReference>
<evidence type="ECO:0000313" key="8">
    <source>
        <dbReference type="Proteomes" id="UP000027931"/>
    </source>
</evidence>
<evidence type="ECO:0000256" key="1">
    <source>
        <dbReference type="ARBA" id="ARBA00022714"/>
    </source>
</evidence>
<dbReference type="OrthoDB" id="9800776at2"/>
<sequence>MKNAWYIAATSAELTEDDLLSCTIGEEEIVLYRDSSGTARALQDQCPHRGARLSDGTQTDNSIACPFHGWQFDPDGRCTYIPSNGAEAPIPPAAAVRVYPVQEVAGHIWVYLGSSFPPPELKLPAELTAPAWHAVPFSARWEAHLTRVVESVLDVSHLPFVHPITTGDVDPRVDGPEFTATDDEICVVAKPFHPLLRTPLNEPDHREASTITLYFPNQLILRTNMAQENQMATYLALTPTRENGVDETVIYGLALRNFLQDVDVIDDVHYEHNVTVLDEDRPVVEGLRPKHVPLDVSSEVHVRSDAQQVRYRLMLKKALQQESEEDTR</sequence>
<keyword evidence="4" id="KW-0408">Iron</keyword>
<evidence type="ECO:0000313" key="7">
    <source>
        <dbReference type="EMBL" id="KEO84270.1"/>
    </source>
</evidence>
<dbReference type="CDD" id="cd03469">
    <property type="entry name" value="Rieske_RO_Alpha_N"/>
    <property type="match status" value="1"/>
</dbReference>
<dbReference type="Pfam" id="PF00355">
    <property type="entry name" value="Rieske"/>
    <property type="match status" value="1"/>
</dbReference>